<proteinExistence type="predicted"/>
<comment type="caution">
    <text evidence="2">The sequence shown here is derived from an EMBL/GenBank/DDBJ whole genome shotgun (WGS) entry which is preliminary data.</text>
</comment>
<evidence type="ECO:0000313" key="2">
    <source>
        <dbReference type="EMBL" id="MYL32465.1"/>
    </source>
</evidence>
<accession>A0A6I4ZQD6</accession>
<dbReference type="Proteomes" id="UP000468638">
    <property type="component" value="Unassembled WGS sequence"/>
</dbReference>
<dbReference type="RefSeq" id="WP_160847749.1">
    <property type="nucleotide sequence ID" value="NZ_WMEQ01000001.1"/>
</dbReference>
<gene>
    <name evidence="2" type="ORF">GLW05_02445</name>
</gene>
<sequence>MYHYLHTYTSSPFVQDNKTIYHPHQQVLWTGVDSMLYLIITSIIFTFVTIIVPKRLSKIEIYASTFSAL</sequence>
<dbReference type="AlphaFoldDB" id="A0A6I4ZQD6"/>
<keyword evidence="1" id="KW-1133">Transmembrane helix</keyword>
<dbReference type="OrthoDB" id="2851062at2"/>
<organism evidence="2 3">
    <name type="scientific">Pontibacillus yanchengensis</name>
    <dbReference type="NCBI Taxonomy" id="462910"/>
    <lineage>
        <taxon>Bacteria</taxon>
        <taxon>Bacillati</taxon>
        <taxon>Bacillota</taxon>
        <taxon>Bacilli</taxon>
        <taxon>Bacillales</taxon>
        <taxon>Bacillaceae</taxon>
        <taxon>Pontibacillus</taxon>
    </lineage>
</organism>
<keyword evidence="1" id="KW-0812">Transmembrane</keyword>
<evidence type="ECO:0000313" key="3">
    <source>
        <dbReference type="Proteomes" id="UP000468638"/>
    </source>
</evidence>
<keyword evidence="1" id="KW-0472">Membrane</keyword>
<name>A0A6I4ZQD6_9BACI</name>
<protein>
    <submittedName>
        <fullName evidence="2">Uncharacterized protein</fullName>
    </submittedName>
</protein>
<dbReference type="EMBL" id="WMEQ01000001">
    <property type="protein sequence ID" value="MYL32465.1"/>
    <property type="molecule type" value="Genomic_DNA"/>
</dbReference>
<evidence type="ECO:0000256" key="1">
    <source>
        <dbReference type="SAM" id="Phobius"/>
    </source>
</evidence>
<feature type="transmembrane region" description="Helical" evidence="1">
    <location>
        <begin position="34"/>
        <end position="52"/>
    </location>
</feature>
<reference evidence="2 3" key="1">
    <citation type="submission" date="2019-11" db="EMBL/GenBank/DDBJ databases">
        <title>Genome sequences of 17 halophilic strains isolated from different environments.</title>
        <authorList>
            <person name="Furrow R.E."/>
        </authorList>
    </citation>
    <scope>NUCLEOTIDE SEQUENCE [LARGE SCALE GENOMIC DNA]</scope>
    <source>
        <strain evidence="2 3">22514_16_FS</strain>
    </source>
</reference>